<organism evidence="2 3">
    <name type="scientific">Clostridium oceanicum</name>
    <dbReference type="NCBI Taxonomy" id="1543"/>
    <lineage>
        <taxon>Bacteria</taxon>
        <taxon>Bacillati</taxon>
        <taxon>Bacillota</taxon>
        <taxon>Clostridia</taxon>
        <taxon>Eubacteriales</taxon>
        <taxon>Clostridiaceae</taxon>
        <taxon>Clostridium</taxon>
    </lineage>
</organism>
<accession>A0ABN1JHK4</accession>
<sequence>MITTISLSYLFLIIAVLDLIFFIYFKLIVSASSKEDGKKNKITGKMKNPEEWLKRNSKMSYVWLFWSVVSLFLFVYLKFFITPSLVSIFYIIGYAIALILSVIIFGIKNPNFKKQK</sequence>
<comment type="caution">
    <text evidence="2">The sequence shown here is derived from an EMBL/GenBank/DDBJ whole genome shotgun (WGS) entry which is preliminary data.</text>
</comment>
<feature type="transmembrane region" description="Helical" evidence="1">
    <location>
        <begin position="6"/>
        <end position="29"/>
    </location>
</feature>
<evidence type="ECO:0008006" key="4">
    <source>
        <dbReference type="Google" id="ProtNLM"/>
    </source>
</evidence>
<dbReference type="Proteomes" id="UP001501510">
    <property type="component" value="Unassembled WGS sequence"/>
</dbReference>
<keyword evidence="3" id="KW-1185">Reference proteome</keyword>
<dbReference type="EMBL" id="BAAACG010000009">
    <property type="protein sequence ID" value="GAA0739976.1"/>
    <property type="molecule type" value="Genomic_DNA"/>
</dbReference>
<evidence type="ECO:0000313" key="3">
    <source>
        <dbReference type="Proteomes" id="UP001501510"/>
    </source>
</evidence>
<evidence type="ECO:0000313" key="2">
    <source>
        <dbReference type="EMBL" id="GAA0739976.1"/>
    </source>
</evidence>
<name>A0ABN1JHK4_9CLOT</name>
<reference evidence="2 3" key="1">
    <citation type="journal article" date="2019" name="Int. J. Syst. Evol. Microbiol.">
        <title>The Global Catalogue of Microorganisms (GCM) 10K type strain sequencing project: providing services to taxonomists for standard genome sequencing and annotation.</title>
        <authorList>
            <consortium name="The Broad Institute Genomics Platform"/>
            <consortium name="The Broad Institute Genome Sequencing Center for Infectious Disease"/>
            <person name="Wu L."/>
            <person name="Ma J."/>
        </authorList>
    </citation>
    <scope>NUCLEOTIDE SEQUENCE [LARGE SCALE GENOMIC DNA]</scope>
    <source>
        <strain evidence="2 3">JCM 1407</strain>
    </source>
</reference>
<keyword evidence="1" id="KW-0812">Transmembrane</keyword>
<keyword evidence="1" id="KW-1133">Transmembrane helix</keyword>
<keyword evidence="1" id="KW-0472">Membrane</keyword>
<dbReference type="RefSeq" id="WP_343761178.1">
    <property type="nucleotide sequence ID" value="NZ_BAAACG010000009.1"/>
</dbReference>
<evidence type="ECO:0000256" key="1">
    <source>
        <dbReference type="SAM" id="Phobius"/>
    </source>
</evidence>
<protein>
    <recommendedName>
        <fullName evidence="4">DUF3784 domain-containing protein</fullName>
    </recommendedName>
</protein>
<proteinExistence type="predicted"/>
<gene>
    <name evidence="2" type="ORF">GCM10008906_19340</name>
</gene>
<feature type="transmembrane region" description="Helical" evidence="1">
    <location>
        <begin position="61"/>
        <end position="81"/>
    </location>
</feature>
<feature type="transmembrane region" description="Helical" evidence="1">
    <location>
        <begin position="87"/>
        <end position="107"/>
    </location>
</feature>